<dbReference type="OrthoDB" id="7426653at2"/>
<dbReference type="AlphaFoldDB" id="A0A844XSY0"/>
<name>A0A844XSY0_9SPHN</name>
<sequence length="163" mass="17857">MHKFAAVGFAIVAIVAGPLSAKDSLGVFSKWAAFRDASVPRCYAISEAEETQRQSDFEPYATIGTWPARRIRSQTHFRLSRALRQNSRVSLRVGRANFVLVPGKADAWASDSAMDRAIVTAMRNAQTMTVSATDARGRRFSDRYQLVGAASAIDAATLACMRR</sequence>
<proteinExistence type="predicted"/>
<evidence type="ECO:0000313" key="1">
    <source>
        <dbReference type="EMBL" id="MXO48337.1"/>
    </source>
</evidence>
<accession>A0A844XSY0</accession>
<dbReference type="EMBL" id="WTYC01000004">
    <property type="protein sequence ID" value="MXO48337.1"/>
    <property type="molecule type" value="Genomic_DNA"/>
</dbReference>
<protein>
    <submittedName>
        <fullName evidence="1">Uncharacterized protein</fullName>
    </submittedName>
</protein>
<dbReference type="RefSeq" id="WP_160727898.1">
    <property type="nucleotide sequence ID" value="NZ_WTYC01000004.1"/>
</dbReference>
<reference evidence="1 2" key="1">
    <citation type="submission" date="2019-12" db="EMBL/GenBank/DDBJ databases">
        <title>Genomic-based taxomic classification of the family Erythrobacteraceae.</title>
        <authorList>
            <person name="Xu L."/>
        </authorList>
    </citation>
    <scope>NUCLEOTIDE SEQUENCE [LARGE SCALE GENOMIC DNA]</scope>
    <source>
        <strain evidence="1 2">DSM 17792</strain>
    </source>
</reference>
<dbReference type="InterPro" id="IPR010642">
    <property type="entry name" value="Invasion_prot_B"/>
</dbReference>
<gene>
    <name evidence="1" type="ORF">GRI69_08715</name>
</gene>
<organism evidence="1 2">
    <name type="scientific">Qipengyuania vulgaris</name>
    <dbReference type="NCBI Taxonomy" id="291985"/>
    <lineage>
        <taxon>Bacteria</taxon>
        <taxon>Pseudomonadati</taxon>
        <taxon>Pseudomonadota</taxon>
        <taxon>Alphaproteobacteria</taxon>
        <taxon>Sphingomonadales</taxon>
        <taxon>Erythrobacteraceae</taxon>
        <taxon>Qipengyuania</taxon>
    </lineage>
</organism>
<comment type="caution">
    <text evidence="1">The sequence shown here is derived from an EMBL/GenBank/DDBJ whole genome shotgun (WGS) entry which is preliminary data.</text>
</comment>
<keyword evidence="2" id="KW-1185">Reference proteome</keyword>
<evidence type="ECO:0000313" key="2">
    <source>
        <dbReference type="Proteomes" id="UP000448199"/>
    </source>
</evidence>
<dbReference type="Pfam" id="PF06776">
    <property type="entry name" value="IalB"/>
    <property type="match status" value="1"/>
</dbReference>
<dbReference type="Proteomes" id="UP000448199">
    <property type="component" value="Unassembled WGS sequence"/>
</dbReference>